<dbReference type="EMBL" id="BDDD01003036">
    <property type="protein sequence ID" value="GAV83878.1"/>
    <property type="molecule type" value="Genomic_DNA"/>
</dbReference>
<evidence type="ECO:0000313" key="1">
    <source>
        <dbReference type="EMBL" id="GAV83878.1"/>
    </source>
</evidence>
<sequence>YNYFDYIDCWKYTFLFQNIEDRHSWFFCFDKTFKKQTIPYWFIDLWYFHGPIAEILPPSIVEAFNTFTKHTEPLDLCPTILSFFIHCKLSWIMYWDYEIEETPQTIPSLHRQFWTKWWNKY</sequence>
<evidence type="ECO:0000313" key="2">
    <source>
        <dbReference type="Proteomes" id="UP000187406"/>
    </source>
</evidence>
<keyword evidence="2" id="KW-1185">Reference proteome</keyword>
<dbReference type="InParanoid" id="A0A1Q3CUZ5"/>
<proteinExistence type="predicted"/>
<dbReference type="AlphaFoldDB" id="A0A1Q3CUZ5"/>
<name>A0A1Q3CUZ5_CEPFO</name>
<feature type="non-terminal residue" evidence="1">
    <location>
        <position position="1"/>
    </location>
</feature>
<reference evidence="2" key="1">
    <citation type="submission" date="2016-04" db="EMBL/GenBank/DDBJ databases">
        <title>Cephalotus genome sequencing.</title>
        <authorList>
            <person name="Fukushima K."/>
            <person name="Hasebe M."/>
            <person name="Fang X."/>
        </authorList>
    </citation>
    <scope>NUCLEOTIDE SEQUENCE [LARGE SCALE GENOMIC DNA]</scope>
    <source>
        <strain evidence="2">cv. St1</strain>
    </source>
</reference>
<protein>
    <recommendedName>
        <fullName evidence="3">PMD domain-containing protein</fullName>
    </recommendedName>
</protein>
<organism evidence="1 2">
    <name type="scientific">Cephalotus follicularis</name>
    <name type="common">Albany pitcher plant</name>
    <dbReference type="NCBI Taxonomy" id="3775"/>
    <lineage>
        <taxon>Eukaryota</taxon>
        <taxon>Viridiplantae</taxon>
        <taxon>Streptophyta</taxon>
        <taxon>Embryophyta</taxon>
        <taxon>Tracheophyta</taxon>
        <taxon>Spermatophyta</taxon>
        <taxon>Magnoliopsida</taxon>
        <taxon>eudicotyledons</taxon>
        <taxon>Gunneridae</taxon>
        <taxon>Pentapetalae</taxon>
        <taxon>rosids</taxon>
        <taxon>fabids</taxon>
        <taxon>Oxalidales</taxon>
        <taxon>Cephalotaceae</taxon>
        <taxon>Cephalotus</taxon>
    </lineage>
</organism>
<accession>A0A1Q3CUZ5</accession>
<evidence type="ECO:0008006" key="3">
    <source>
        <dbReference type="Google" id="ProtNLM"/>
    </source>
</evidence>
<feature type="non-terminal residue" evidence="1">
    <location>
        <position position="121"/>
    </location>
</feature>
<dbReference type="OrthoDB" id="1743486at2759"/>
<dbReference type="PANTHER" id="PTHR48434:SF1">
    <property type="entry name" value="(RAPE) HYPOTHETICAL PROTEIN"/>
    <property type="match status" value="1"/>
</dbReference>
<dbReference type="PANTHER" id="PTHR48434">
    <property type="entry name" value="(RAPE) HYPOTHETICAL PROTEIN"/>
    <property type="match status" value="1"/>
</dbReference>
<gene>
    <name evidence="1" type="ORF">CFOL_v3_27323</name>
</gene>
<dbReference type="Proteomes" id="UP000187406">
    <property type="component" value="Unassembled WGS sequence"/>
</dbReference>
<comment type="caution">
    <text evidence="1">The sequence shown here is derived from an EMBL/GenBank/DDBJ whole genome shotgun (WGS) entry which is preliminary data.</text>
</comment>